<evidence type="ECO:0000313" key="1">
    <source>
        <dbReference type="EMBL" id="QDB73928.1"/>
    </source>
</evidence>
<sequence>MKNEIKILKDAGFENIKLVATFESNGLDFKSMYIAKYGKFYRFVQIDSTLSNHVWSVGEPYHSIKDIMSDAYIYLKSIWSFKDEEITEEVKKAHQTAMLGFEITKEEIGALEYARDIFSSPNQSEMAEINAYYLTKLLKKLKTSK</sequence>
<protein>
    <submittedName>
        <fullName evidence="1">Uncharacterized protein</fullName>
    </submittedName>
</protein>
<dbReference type="EMBL" id="MK804893">
    <property type="protein sequence ID" value="QDB73928.1"/>
    <property type="molecule type" value="Genomic_DNA"/>
</dbReference>
<keyword evidence="2" id="KW-1185">Reference proteome</keyword>
<accession>A0A4Y5TX46</accession>
<gene>
    <name evidence="1" type="ORF">2L372D_014</name>
</gene>
<evidence type="ECO:0000313" key="2">
    <source>
        <dbReference type="Proteomes" id="UP000316128"/>
    </source>
</evidence>
<reference evidence="1 2" key="1">
    <citation type="submission" date="2019-04" db="EMBL/GenBank/DDBJ databases">
        <title>Nine Novel Phages from a Plateau Lake in Southwest China Provide Insights into Aeromonas Phage Diversity.</title>
        <authorList>
            <person name="Xiao W."/>
            <person name="Bai M."/>
            <person name="Wang Y."/>
            <person name="Cui X."/>
        </authorList>
    </citation>
    <scope>NUCLEOTIDE SEQUENCE [LARGE SCALE GENOMIC DNA]</scope>
</reference>
<proteinExistence type="predicted"/>
<name>A0A4Y5TX46_9CAUD</name>
<organism evidence="1 2">
    <name type="scientific">Aeromonas phage 2L372D</name>
    <dbReference type="NCBI Taxonomy" id="2588097"/>
    <lineage>
        <taxon>Viruses</taxon>
        <taxon>Duplodnaviria</taxon>
        <taxon>Heunggongvirae</taxon>
        <taxon>Uroviricota</taxon>
        <taxon>Caudoviricetes</taxon>
        <taxon>Plateaulakevirus</taxon>
        <taxon>Plateaulakevirus pv2L372D</taxon>
    </lineage>
</organism>
<dbReference type="Proteomes" id="UP000316128">
    <property type="component" value="Segment"/>
</dbReference>